<evidence type="ECO:0000313" key="2">
    <source>
        <dbReference type="EMBL" id="KAI3913418.1"/>
    </source>
</evidence>
<dbReference type="PANTHER" id="PTHR33108">
    <property type="entry name" value="OS01G0745000 PROTEIN"/>
    <property type="match status" value="1"/>
</dbReference>
<keyword evidence="3" id="KW-1185">Reference proteome</keyword>
<evidence type="ECO:0000256" key="1">
    <source>
        <dbReference type="SAM" id="MobiDB-lite"/>
    </source>
</evidence>
<accession>A0AAD4XHM6</accession>
<sequence length="146" mass="16603">MAITDHESQITGELEFEFVKCNCCGMKEECSQEYIEKIRERYQGKWVCGLCSEAIEDEIIKSEKRICIEEAVNRHEDFYKKFSCSSPPTSPNLDLIFAIKQLCRKTLDSPRGLRSTPSSPSRRSNEDIGVGHPLARSESCFSSLGR</sequence>
<dbReference type="Pfam" id="PF07911">
    <property type="entry name" value="DUF1677"/>
    <property type="match status" value="1"/>
</dbReference>
<dbReference type="Proteomes" id="UP001202328">
    <property type="component" value="Unassembled WGS sequence"/>
</dbReference>
<evidence type="ECO:0008006" key="4">
    <source>
        <dbReference type="Google" id="ProtNLM"/>
    </source>
</evidence>
<feature type="region of interest" description="Disordered" evidence="1">
    <location>
        <begin position="108"/>
        <end position="146"/>
    </location>
</feature>
<comment type="caution">
    <text evidence="2">The sequence shown here is derived from an EMBL/GenBank/DDBJ whole genome shotgun (WGS) entry which is preliminary data.</text>
</comment>
<feature type="compositionally biased region" description="Low complexity" evidence="1">
    <location>
        <begin position="109"/>
        <end position="122"/>
    </location>
</feature>
<dbReference type="InterPro" id="IPR012876">
    <property type="entry name" value="DUF1677_pln"/>
</dbReference>
<dbReference type="AlphaFoldDB" id="A0AAD4XHM6"/>
<dbReference type="PANTHER" id="PTHR33108:SF32">
    <property type="entry name" value="DUF1677 FAMILY PROTEIN (DUF1677)"/>
    <property type="match status" value="1"/>
</dbReference>
<evidence type="ECO:0000313" key="3">
    <source>
        <dbReference type="Proteomes" id="UP001202328"/>
    </source>
</evidence>
<proteinExistence type="predicted"/>
<dbReference type="EMBL" id="JAJJMB010009474">
    <property type="protein sequence ID" value="KAI3913418.1"/>
    <property type="molecule type" value="Genomic_DNA"/>
</dbReference>
<protein>
    <recommendedName>
        <fullName evidence="4">DUF1677 family protein</fullName>
    </recommendedName>
</protein>
<reference evidence="2" key="1">
    <citation type="submission" date="2022-04" db="EMBL/GenBank/DDBJ databases">
        <title>A functionally conserved STORR gene fusion in Papaver species that diverged 16.8 million years ago.</title>
        <authorList>
            <person name="Catania T."/>
        </authorList>
    </citation>
    <scope>NUCLEOTIDE SEQUENCE</scope>
    <source>
        <strain evidence="2">S-188037</strain>
    </source>
</reference>
<name>A0AAD4XHM6_9MAGN</name>
<organism evidence="2 3">
    <name type="scientific">Papaver atlanticum</name>
    <dbReference type="NCBI Taxonomy" id="357466"/>
    <lineage>
        <taxon>Eukaryota</taxon>
        <taxon>Viridiplantae</taxon>
        <taxon>Streptophyta</taxon>
        <taxon>Embryophyta</taxon>
        <taxon>Tracheophyta</taxon>
        <taxon>Spermatophyta</taxon>
        <taxon>Magnoliopsida</taxon>
        <taxon>Ranunculales</taxon>
        <taxon>Papaveraceae</taxon>
        <taxon>Papaveroideae</taxon>
        <taxon>Papaver</taxon>
    </lineage>
</organism>
<gene>
    <name evidence="2" type="ORF">MKW98_003897</name>
</gene>